<dbReference type="GO" id="GO:0000724">
    <property type="term" value="P:double-strand break repair via homologous recombination"/>
    <property type="evidence" value="ECO:0007669"/>
    <property type="project" value="TreeGrafter"/>
</dbReference>
<dbReference type="InterPro" id="IPR048749">
    <property type="entry name" value="SLX1_C"/>
</dbReference>
<accession>A0A2T9ZBK1</accession>
<dbReference type="SUPFAM" id="SSF57903">
    <property type="entry name" value="FYVE/PHD zinc finger"/>
    <property type="match status" value="1"/>
</dbReference>
<dbReference type="Proteomes" id="UP000245609">
    <property type="component" value="Unassembled WGS sequence"/>
</dbReference>
<organism evidence="2 3">
    <name type="scientific">Smittium megazygosporum</name>
    <dbReference type="NCBI Taxonomy" id="133381"/>
    <lineage>
        <taxon>Eukaryota</taxon>
        <taxon>Fungi</taxon>
        <taxon>Fungi incertae sedis</taxon>
        <taxon>Zoopagomycota</taxon>
        <taxon>Kickxellomycotina</taxon>
        <taxon>Harpellomycetes</taxon>
        <taxon>Harpellales</taxon>
        <taxon>Legeriomycetaceae</taxon>
        <taxon>Smittium</taxon>
    </lineage>
</organism>
<dbReference type="GO" id="GO:0033557">
    <property type="term" value="C:Slx1-Slx4 complex"/>
    <property type="evidence" value="ECO:0007669"/>
    <property type="project" value="TreeGrafter"/>
</dbReference>
<comment type="caution">
    <text evidence="2">The sequence shown here is derived from an EMBL/GenBank/DDBJ whole genome shotgun (WGS) entry which is preliminary data.</text>
</comment>
<evidence type="ECO:0000313" key="2">
    <source>
        <dbReference type="EMBL" id="PVV01961.1"/>
    </source>
</evidence>
<keyword evidence="3" id="KW-1185">Reference proteome</keyword>
<proteinExistence type="predicted"/>
<name>A0A2T9ZBK1_9FUNG</name>
<dbReference type="InterPro" id="IPR050381">
    <property type="entry name" value="SLX1_endonuclease"/>
</dbReference>
<dbReference type="PANTHER" id="PTHR20208:SF10">
    <property type="entry name" value="STRUCTURE-SPECIFIC ENDONUCLEASE SUBUNIT SLX1"/>
    <property type="match status" value="1"/>
</dbReference>
<dbReference type="GO" id="GO:0008821">
    <property type="term" value="F:crossover junction DNA endonuclease activity"/>
    <property type="evidence" value="ECO:0007669"/>
    <property type="project" value="TreeGrafter"/>
</dbReference>
<dbReference type="InterPro" id="IPR013083">
    <property type="entry name" value="Znf_RING/FYVE/PHD"/>
</dbReference>
<evidence type="ECO:0000313" key="3">
    <source>
        <dbReference type="Proteomes" id="UP000245609"/>
    </source>
</evidence>
<protein>
    <recommendedName>
        <fullName evidence="1">Structure-specific endonuclease subunit SLX1 C-terminal domain-containing protein</fullName>
    </recommendedName>
</protein>
<dbReference type="GO" id="GO:0017108">
    <property type="term" value="F:5'-flap endonuclease activity"/>
    <property type="evidence" value="ECO:0007669"/>
    <property type="project" value="TreeGrafter"/>
</dbReference>
<sequence length="205" mass="23452">MIIIVFGFPSKYAALQFEWAWQNPQLSRHFEKVSPNPSLSATLFGKNQRTLKSKLIALVYLLSLPYFERWPLSICFSTEKFKTLFIDCFNQICNNSNSSDQDRFFEEDIFKESLFVKPLPDETVYLALEKDQLCSVCSSVVTEEQPWTACANSECKIASHLVCIAKESVKGTGFLIPKYYTCSQCNTTIKWGHVVKSFMESNTSD</sequence>
<dbReference type="InterPro" id="IPR011011">
    <property type="entry name" value="Znf_FYVE_PHD"/>
</dbReference>
<gene>
    <name evidence="2" type="ORF">BB560_003599</name>
</gene>
<dbReference type="EMBL" id="MBFS01000681">
    <property type="protein sequence ID" value="PVV01961.1"/>
    <property type="molecule type" value="Genomic_DNA"/>
</dbReference>
<reference evidence="2 3" key="1">
    <citation type="journal article" date="2018" name="MBio">
        <title>Comparative Genomics Reveals the Core Gene Toolbox for the Fungus-Insect Symbiosis.</title>
        <authorList>
            <person name="Wang Y."/>
            <person name="Stata M."/>
            <person name="Wang W."/>
            <person name="Stajich J.E."/>
            <person name="White M.M."/>
            <person name="Moncalvo J.M."/>
        </authorList>
    </citation>
    <scope>NUCLEOTIDE SEQUENCE [LARGE SCALE GENOMIC DNA]</scope>
    <source>
        <strain evidence="2 3">SC-DP-2</strain>
    </source>
</reference>
<dbReference type="Gene3D" id="3.30.40.10">
    <property type="entry name" value="Zinc/RING finger domain, C3HC4 (zinc finger)"/>
    <property type="match status" value="1"/>
</dbReference>
<feature type="domain" description="Structure-specific endonuclease subunit SLX1 C-terminal" evidence="1">
    <location>
        <begin position="134"/>
        <end position="195"/>
    </location>
</feature>
<dbReference type="PANTHER" id="PTHR20208">
    <property type="entry name" value="STRUCTURE-SPECIFIC ENDONUCLEASE SUBUNIT SLX1"/>
    <property type="match status" value="1"/>
</dbReference>
<evidence type="ECO:0000259" key="1">
    <source>
        <dbReference type="Pfam" id="PF21202"/>
    </source>
</evidence>
<dbReference type="STRING" id="133381.A0A2T9ZBK1"/>
<dbReference type="OrthoDB" id="24645at2759"/>
<dbReference type="Pfam" id="PF21202">
    <property type="entry name" value="SLX1_C"/>
    <property type="match status" value="1"/>
</dbReference>
<dbReference type="AlphaFoldDB" id="A0A2T9ZBK1"/>